<dbReference type="Pfam" id="PF09768">
    <property type="entry name" value="Peptidase_M76"/>
    <property type="match status" value="1"/>
</dbReference>
<keyword evidence="6 8" id="KW-0378">Hydrolase</keyword>
<reference evidence="10 11" key="1">
    <citation type="journal article" date="2016" name="Mol. Biol. Evol.">
        <title>Comparative Genomics of Early-Diverging Mushroom-Forming Fungi Provides Insights into the Origins of Lignocellulose Decay Capabilities.</title>
        <authorList>
            <person name="Nagy L.G."/>
            <person name="Riley R."/>
            <person name="Tritt A."/>
            <person name="Adam C."/>
            <person name="Daum C."/>
            <person name="Floudas D."/>
            <person name="Sun H."/>
            <person name="Yadav J.S."/>
            <person name="Pangilinan J."/>
            <person name="Larsson K.H."/>
            <person name="Matsuura K."/>
            <person name="Barry K."/>
            <person name="Labutti K."/>
            <person name="Kuo R."/>
            <person name="Ohm R.A."/>
            <person name="Bhattacharya S.S."/>
            <person name="Shirouzu T."/>
            <person name="Yoshinaga Y."/>
            <person name="Martin F.M."/>
            <person name="Grigoriev I.V."/>
            <person name="Hibbett D.S."/>
        </authorList>
    </citation>
    <scope>NUCLEOTIDE SEQUENCE [LARGE SCALE GENOMIC DNA]</scope>
    <source>
        <strain evidence="10 11">HHB12733</strain>
    </source>
</reference>
<dbReference type="EMBL" id="KV423952">
    <property type="protein sequence ID" value="KZT58320.1"/>
    <property type="molecule type" value="Genomic_DNA"/>
</dbReference>
<sequence length="235" mass="26941">MSGARASSSSPFPEPSGSRPPNGEGSFERWRKSAAWITGLGLSPEEEVVRAQEQERKTNAYQWERCQKWKTDLMWNSPGIVFMRKHMALLGHPVTPEQLLCEPCTSERGGGMADDGTILLCQNRIWDRQKMEDTILHEMVHGYDRVKFELDWQNCRHHACTEIRANNLSGDCKWNREVMRGFFGFTKQHQACVRRRALMSLAQNPHCSAPGVAEQAVDEVWESCIKDTRPFDEVF</sequence>
<dbReference type="STRING" id="1353952.A0A165GPR0"/>
<keyword evidence="8" id="KW-0496">Mitochondrion</keyword>
<evidence type="ECO:0000256" key="4">
    <source>
        <dbReference type="ARBA" id="ARBA00022670"/>
    </source>
</evidence>
<name>A0A165GPR0_9BASI</name>
<evidence type="ECO:0000313" key="10">
    <source>
        <dbReference type="EMBL" id="KZT58320.1"/>
    </source>
</evidence>
<dbReference type="PANTHER" id="PTHR21711:SF0">
    <property type="entry name" value="MITOCHONDRIAL INNER MEMBRANE PROTEASE ATP23 HOMOLOG"/>
    <property type="match status" value="1"/>
</dbReference>
<evidence type="ECO:0000256" key="2">
    <source>
        <dbReference type="ARBA" id="ARBA00009915"/>
    </source>
</evidence>
<comment type="subcellular location">
    <subcellularLocation>
        <location evidence="1 8">Mitochondrion inner membrane</location>
        <topology evidence="1 8">Peripheral membrane protein</topology>
        <orientation evidence="1 8">Intermembrane side</orientation>
    </subcellularLocation>
</comment>
<dbReference type="EC" id="3.4.24.-" evidence="8"/>
<dbReference type="InParanoid" id="A0A165GPR0"/>
<evidence type="ECO:0000256" key="1">
    <source>
        <dbReference type="ARBA" id="ARBA00004137"/>
    </source>
</evidence>
<feature type="compositionally biased region" description="Low complexity" evidence="9">
    <location>
        <begin position="7"/>
        <end position="21"/>
    </location>
</feature>
<dbReference type="GO" id="GO:0005743">
    <property type="term" value="C:mitochondrial inner membrane"/>
    <property type="evidence" value="ECO:0007669"/>
    <property type="project" value="UniProtKB-SubCell"/>
</dbReference>
<keyword evidence="8" id="KW-0472">Membrane</keyword>
<keyword evidence="11" id="KW-1185">Reference proteome</keyword>
<dbReference type="FunCoup" id="A0A165GPR0">
    <property type="interactions" value="374"/>
</dbReference>
<evidence type="ECO:0000256" key="7">
    <source>
        <dbReference type="ARBA" id="ARBA00023049"/>
    </source>
</evidence>
<evidence type="ECO:0000256" key="6">
    <source>
        <dbReference type="ARBA" id="ARBA00022801"/>
    </source>
</evidence>
<dbReference type="GO" id="GO:0033615">
    <property type="term" value="P:mitochondrial proton-transporting ATP synthase complex assembly"/>
    <property type="evidence" value="ECO:0007669"/>
    <property type="project" value="TreeGrafter"/>
</dbReference>
<dbReference type="GO" id="GO:0046872">
    <property type="term" value="F:metal ion binding"/>
    <property type="evidence" value="ECO:0007669"/>
    <property type="project" value="UniProtKB-KW"/>
</dbReference>
<dbReference type="OrthoDB" id="285308at2759"/>
<comment type="function">
    <text evidence="8">Has a dual role in the assembly of mitochondrial ATPase.</text>
</comment>
<protein>
    <recommendedName>
        <fullName evidence="3 8">Mitochondrial inner membrane protease ATP23</fullName>
        <ecNumber evidence="8">3.4.24.-</ecNumber>
    </recommendedName>
</protein>
<evidence type="ECO:0000256" key="9">
    <source>
        <dbReference type="SAM" id="MobiDB-lite"/>
    </source>
</evidence>
<keyword evidence="4 8" id="KW-0645">Protease</keyword>
<comment type="similarity">
    <text evidence="2 8">Belongs to the peptidase M76 family.</text>
</comment>
<dbReference type="GO" id="GO:0034982">
    <property type="term" value="P:mitochondrial protein processing"/>
    <property type="evidence" value="ECO:0007669"/>
    <property type="project" value="TreeGrafter"/>
</dbReference>
<gene>
    <name evidence="10" type="ORF">CALCODRAFT_495047</name>
</gene>
<keyword evidence="5 8" id="KW-0479">Metal-binding</keyword>
<keyword evidence="8" id="KW-0999">Mitochondrion inner membrane</keyword>
<evidence type="ECO:0000256" key="5">
    <source>
        <dbReference type="ARBA" id="ARBA00022723"/>
    </source>
</evidence>
<accession>A0A165GPR0</accession>
<dbReference type="PANTHER" id="PTHR21711">
    <property type="entry name" value="MITOCHONDRIAL INNER MEMBRANE PROTEASE"/>
    <property type="match status" value="1"/>
</dbReference>
<evidence type="ECO:0000256" key="8">
    <source>
        <dbReference type="RuleBase" id="RU364057"/>
    </source>
</evidence>
<proteinExistence type="inferred from homology"/>
<keyword evidence="7 8" id="KW-0482">Metalloprotease</keyword>
<dbReference type="GO" id="GO:0004222">
    <property type="term" value="F:metalloendopeptidase activity"/>
    <property type="evidence" value="ECO:0007669"/>
    <property type="project" value="InterPro"/>
</dbReference>
<dbReference type="InterPro" id="IPR019165">
    <property type="entry name" value="Peptidase_M76_ATP23"/>
</dbReference>
<evidence type="ECO:0000313" key="11">
    <source>
        <dbReference type="Proteomes" id="UP000076842"/>
    </source>
</evidence>
<evidence type="ECO:0000256" key="3">
    <source>
        <dbReference type="ARBA" id="ARBA00014615"/>
    </source>
</evidence>
<dbReference type="Proteomes" id="UP000076842">
    <property type="component" value="Unassembled WGS sequence"/>
</dbReference>
<dbReference type="AlphaFoldDB" id="A0A165GPR0"/>
<organism evidence="10 11">
    <name type="scientific">Calocera cornea HHB12733</name>
    <dbReference type="NCBI Taxonomy" id="1353952"/>
    <lineage>
        <taxon>Eukaryota</taxon>
        <taxon>Fungi</taxon>
        <taxon>Dikarya</taxon>
        <taxon>Basidiomycota</taxon>
        <taxon>Agaricomycotina</taxon>
        <taxon>Dacrymycetes</taxon>
        <taxon>Dacrymycetales</taxon>
        <taxon>Dacrymycetaceae</taxon>
        <taxon>Calocera</taxon>
    </lineage>
</organism>
<feature type="region of interest" description="Disordered" evidence="9">
    <location>
        <begin position="1"/>
        <end position="28"/>
    </location>
</feature>